<reference evidence="1" key="1">
    <citation type="journal article" date="2020" name="Nature">
        <title>Giant virus diversity and host interactions through global metagenomics.</title>
        <authorList>
            <person name="Schulz F."/>
            <person name="Roux S."/>
            <person name="Paez-Espino D."/>
            <person name="Jungbluth S."/>
            <person name="Walsh D.A."/>
            <person name="Denef V.J."/>
            <person name="McMahon K.D."/>
            <person name="Konstantinidis K.T."/>
            <person name="Eloe-Fadrosh E.A."/>
            <person name="Kyrpides N.C."/>
            <person name="Woyke T."/>
        </authorList>
    </citation>
    <scope>NUCLEOTIDE SEQUENCE</scope>
    <source>
        <strain evidence="1">GVMAG-M-3300027892-73</strain>
    </source>
</reference>
<sequence>MVVSIDLKEDNGNDDSTMVNDSVEKNMYWGNATNEVSKPKFTYDDILSSLNLSVSSDGVLRRMTFKQEGEYENKNVKAVRFENNNSVEPAVKHSYIFNKYFKNYKETGETIVPRVPKTREEYRQMLIEDLIKRKQAKERIAVIKSKKMLYTNNNNNPHLNSNLQPININRNNLNKLFRIR</sequence>
<dbReference type="EMBL" id="MN740523">
    <property type="protein sequence ID" value="QHU31096.1"/>
    <property type="molecule type" value="Genomic_DNA"/>
</dbReference>
<organism evidence="1">
    <name type="scientific">viral metagenome</name>
    <dbReference type="NCBI Taxonomy" id="1070528"/>
    <lineage>
        <taxon>unclassified sequences</taxon>
        <taxon>metagenomes</taxon>
        <taxon>organismal metagenomes</taxon>
    </lineage>
</organism>
<evidence type="ECO:0000313" key="1">
    <source>
        <dbReference type="EMBL" id="QHU31096.1"/>
    </source>
</evidence>
<dbReference type="AlphaFoldDB" id="A0A6C0LJJ1"/>
<accession>A0A6C0LJJ1</accession>
<proteinExistence type="predicted"/>
<protein>
    <submittedName>
        <fullName evidence="1">Uncharacterized protein</fullName>
    </submittedName>
</protein>
<name>A0A6C0LJJ1_9ZZZZ</name>